<comment type="caution">
    <text evidence="1">The sequence shown here is derived from an EMBL/GenBank/DDBJ whole genome shotgun (WGS) entry which is preliminary data.</text>
</comment>
<reference evidence="1 2" key="1">
    <citation type="submission" date="2019-03" db="EMBL/GenBank/DDBJ databases">
        <title>Draft genome sequence of Xylaria hypoxylon DSM 108379, a ubiquitous saprotrophic-parasitic fungi on hardwood.</title>
        <authorList>
            <person name="Buettner E."/>
            <person name="Leonhardt S."/>
            <person name="Gebauer A.M."/>
            <person name="Liers C."/>
            <person name="Hofrichter M."/>
            <person name="Kellner H."/>
        </authorList>
    </citation>
    <scope>NUCLEOTIDE SEQUENCE [LARGE SCALE GENOMIC DNA]</scope>
    <source>
        <strain evidence="1 2">DSM 108379</strain>
    </source>
</reference>
<protein>
    <submittedName>
        <fullName evidence="1">Uncharacterized protein</fullName>
    </submittedName>
</protein>
<dbReference type="AlphaFoldDB" id="A0A4Z0YXZ2"/>
<dbReference type="EMBL" id="SKBN01000097">
    <property type="protein sequence ID" value="TGJ83343.1"/>
    <property type="molecule type" value="Genomic_DNA"/>
</dbReference>
<gene>
    <name evidence="1" type="ORF">E0Z10_g5426</name>
</gene>
<dbReference type="OrthoDB" id="20872at2759"/>
<evidence type="ECO:0000313" key="2">
    <source>
        <dbReference type="Proteomes" id="UP000297716"/>
    </source>
</evidence>
<accession>A0A4Z0YXZ2</accession>
<proteinExistence type="predicted"/>
<sequence>MPMLYCEGQRAFLRLREEIGKDMNDLSIFAWRTVECKKYHGVFERGPSEFRECGSIRSQGRAVPYLLGLNCQNDSKGTPISIWIHHHGGTVYSRSRAHEYGDVGIGDSRPLQKKNIYILKQLDALVSVRGFANRAGTRRDACFMYQFNGVAYFRREMRAAFSGEREFNIAGEYFIVAFGRYQDKE</sequence>
<name>A0A4Z0YXZ2_9PEZI</name>
<dbReference type="Proteomes" id="UP000297716">
    <property type="component" value="Unassembled WGS sequence"/>
</dbReference>
<organism evidence="1 2">
    <name type="scientific">Xylaria hypoxylon</name>
    <dbReference type="NCBI Taxonomy" id="37992"/>
    <lineage>
        <taxon>Eukaryota</taxon>
        <taxon>Fungi</taxon>
        <taxon>Dikarya</taxon>
        <taxon>Ascomycota</taxon>
        <taxon>Pezizomycotina</taxon>
        <taxon>Sordariomycetes</taxon>
        <taxon>Xylariomycetidae</taxon>
        <taxon>Xylariales</taxon>
        <taxon>Xylariaceae</taxon>
        <taxon>Xylaria</taxon>
    </lineage>
</organism>
<dbReference type="STRING" id="37992.A0A4Z0YXZ2"/>
<evidence type="ECO:0000313" key="1">
    <source>
        <dbReference type="EMBL" id="TGJ83343.1"/>
    </source>
</evidence>
<keyword evidence="2" id="KW-1185">Reference proteome</keyword>